<feature type="domain" description="Retrovirus-related Pol polyprotein from transposon TNT 1-94-like beta-barrel" evidence="2">
    <location>
        <begin position="346"/>
        <end position="419"/>
    </location>
</feature>
<dbReference type="PANTHER" id="PTHR34222:SF99">
    <property type="entry name" value="PROTEIN, PUTATIVE-RELATED"/>
    <property type="match status" value="1"/>
</dbReference>
<gene>
    <name evidence="3" type="ORF">A2U01_0000193</name>
</gene>
<proteinExistence type="predicted"/>
<dbReference type="InterPro" id="IPR005162">
    <property type="entry name" value="Retrotrans_gag_dom"/>
</dbReference>
<name>A0A392LXS1_9FABA</name>
<keyword evidence="4" id="KW-1185">Reference proteome</keyword>
<accession>A0A392LXS1</accession>
<evidence type="ECO:0000313" key="4">
    <source>
        <dbReference type="Proteomes" id="UP000265520"/>
    </source>
</evidence>
<dbReference type="EMBL" id="LXQA010000113">
    <property type="protein sequence ID" value="MCH79444.1"/>
    <property type="molecule type" value="Genomic_DNA"/>
</dbReference>
<reference evidence="3 4" key="1">
    <citation type="journal article" date="2018" name="Front. Plant Sci.">
        <title>Red Clover (Trifolium pratense) and Zigzag Clover (T. medium) - A Picture of Genomic Similarities and Differences.</title>
        <authorList>
            <person name="Dluhosova J."/>
            <person name="Istvanek J."/>
            <person name="Nedelnik J."/>
            <person name="Repkova J."/>
        </authorList>
    </citation>
    <scope>NUCLEOTIDE SEQUENCE [LARGE SCALE GENOMIC DNA]</scope>
    <source>
        <strain evidence="4">cv. 10/8</strain>
        <tissue evidence="3">Leaf</tissue>
    </source>
</reference>
<protein>
    <submittedName>
        <fullName evidence="3">Integrase catalytic region</fullName>
    </submittedName>
</protein>
<evidence type="ECO:0000259" key="1">
    <source>
        <dbReference type="Pfam" id="PF03732"/>
    </source>
</evidence>
<evidence type="ECO:0000259" key="2">
    <source>
        <dbReference type="Pfam" id="PF22936"/>
    </source>
</evidence>
<comment type="caution">
    <text evidence="3">The sequence shown here is derived from an EMBL/GenBank/DDBJ whole genome shotgun (WGS) entry which is preliminary data.</text>
</comment>
<dbReference type="PANTHER" id="PTHR34222">
    <property type="entry name" value="GAG_PRE-INTEGRS DOMAIN-CONTAINING PROTEIN"/>
    <property type="match status" value="1"/>
</dbReference>
<dbReference type="InterPro" id="IPR054722">
    <property type="entry name" value="PolX-like_BBD"/>
</dbReference>
<feature type="domain" description="Retrotransposon gag" evidence="1">
    <location>
        <begin position="58"/>
        <end position="150"/>
    </location>
</feature>
<dbReference type="Pfam" id="PF22936">
    <property type="entry name" value="Pol_BBD"/>
    <property type="match status" value="1"/>
</dbReference>
<dbReference type="Proteomes" id="UP000265520">
    <property type="component" value="Unassembled WGS sequence"/>
</dbReference>
<evidence type="ECO:0000313" key="3">
    <source>
        <dbReference type="EMBL" id="MCH79444.1"/>
    </source>
</evidence>
<dbReference type="Pfam" id="PF03732">
    <property type="entry name" value="Retrotrans_gag"/>
    <property type="match status" value="1"/>
</dbReference>
<organism evidence="3 4">
    <name type="scientific">Trifolium medium</name>
    <dbReference type="NCBI Taxonomy" id="97028"/>
    <lineage>
        <taxon>Eukaryota</taxon>
        <taxon>Viridiplantae</taxon>
        <taxon>Streptophyta</taxon>
        <taxon>Embryophyta</taxon>
        <taxon>Tracheophyta</taxon>
        <taxon>Spermatophyta</taxon>
        <taxon>Magnoliopsida</taxon>
        <taxon>eudicotyledons</taxon>
        <taxon>Gunneridae</taxon>
        <taxon>Pentapetalae</taxon>
        <taxon>rosids</taxon>
        <taxon>fabids</taxon>
        <taxon>Fabales</taxon>
        <taxon>Fabaceae</taxon>
        <taxon>Papilionoideae</taxon>
        <taxon>50 kb inversion clade</taxon>
        <taxon>NPAAA clade</taxon>
        <taxon>Hologalegina</taxon>
        <taxon>IRL clade</taxon>
        <taxon>Trifolieae</taxon>
        <taxon>Trifolium</taxon>
    </lineage>
</organism>
<dbReference type="AlphaFoldDB" id="A0A392LXS1"/>
<sequence>MLRALGAKNKIRFVDGSMEIPPIHDLNRVAWERCNHLIISWILNSVTELIASTIVFHETAIDAWQDLSERFSKIDRVRIASLRASINNLKQGSKSVLDYFIEMKALWEELNSHRPLPVCTCIHQCRCPAMQLVRNYRHEDQILQFLQGLNDSFTIVKTQILLLEPLPTINKVYSLVVQEESNLQTNAHVVDESSSLINAAQRYASNGKGAASSQSKNSNRQCTFCHRSGHTVDFCYQKHGHPSFNKTKSSVNATNTAVVNDSSEMDNIDEGSSSSASASFSQEQFGQFMAMLQHANLLPPSQASTSSSNANQISVVPMTQGHSPHESSSGILLTHINSLSVDNDFWLLDSGANDHICATAQFFNTMYEIAPVHVKLPNGNHVIVHHAGNVTFSPTLHLKNVLYSPDFHLNLISVSKLCKQLNCYLQFFDDKCFLQDKTNQRMIGLGSSVDGLYRLHYDKRFLASQATPQPLLRSINTVDINSIVIPKSALWHFRLGHVSNKRLQLMSHLYP</sequence>